<organism evidence="2 3">
    <name type="scientific">Candidatus Daviesbacteria bacterium GW2011_GWA1_36_8</name>
    <dbReference type="NCBI Taxonomy" id="1618417"/>
    <lineage>
        <taxon>Bacteria</taxon>
        <taxon>Candidatus Daviesiibacteriota</taxon>
    </lineage>
</organism>
<sequence length="223" mass="24843">MRSGGHITAVIAVFIFLVGAFYILAPKGAKVEESQVIDKCVPPGPAGEVIPYNGASYKQIRAQVQIEAKLFKDRRYSSLFEPNFPKSQRIFDVYFPTSIGKTANRLINPRLSQTEGQVTNKFYLIDNGLIFLVHKDVTSLQPKTISVGGTEFWKTDVYQDLSMFNPSPVPDEIFFCPDNPTTSPPTPTLRSYEGSPDGNQIQLDFFDFSSNPTPLDPTLVLIE</sequence>
<evidence type="ECO:0000313" key="3">
    <source>
        <dbReference type="Proteomes" id="UP000034448"/>
    </source>
</evidence>
<feature type="transmembrane region" description="Helical" evidence="1">
    <location>
        <begin position="6"/>
        <end position="25"/>
    </location>
</feature>
<dbReference type="EMBL" id="LBSJ01000043">
    <property type="protein sequence ID" value="KKQ13880.1"/>
    <property type="molecule type" value="Genomic_DNA"/>
</dbReference>
<evidence type="ECO:0000256" key="1">
    <source>
        <dbReference type="SAM" id="Phobius"/>
    </source>
</evidence>
<keyword evidence="1" id="KW-1133">Transmembrane helix</keyword>
<name>A0A0G0FJS4_9BACT</name>
<keyword evidence="1" id="KW-0472">Membrane</keyword>
<gene>
    <name evidence="2" type="ORF">US28_C0043G0011</name>
</gene>
<comment type="caution">
    <text evidence="2">The sequence shown here is derived from an EMBL/GenBank/DDBJ whole genome shotgun (WGS) entry which is preliminary data.</text>
</comment>
<accession>A0A0G0FJS4</accession>
<keyword evidence="1" id="KW-0812">Transmembrane</keyword>
<dbReference type="Proteomes" id="UP000034448">
    <property type="component" value="Unassembled WGS sequence"/>
</dbReference>
<dbReference type="AlphaFoldDB" id="A0A0G0FJS4"/>
<proteinExistence type="predicted"/>
<reference evidence="2 3" key="1">
    <citation type="journal article" date="2015" name="Nature">
        <title>rRNA introns, odd ribosomes, and small enigmatic genomes across a large radiation of phyla.</title>
        <authorList>
            <person name="Brown C.T."/>
            <person name="Hug L.A."/>
            <person name="Thomas B.C."/>
            <person name="Sharon I."/>
            <person name="Castelle C.J."/>
            <person name="Singh A."/>
            <person name="Wilkins M.J."/>
            <person name="Williams K.H."/>
            <person name="Banfield J.F."/>
        </authorList>
    </citation>
    <scope>NUCLEOTIDE SEQUENCE [LARGE SCALE GENOMIC DNA]</scope>
</reference>
<protein>
    <submittedName>
        <fullName evidence="2">Uncharacterized protein</fullName>
    </submittedName>
</protein>
<evidence type="ECO:0000313" key="2">
    <source>
        <dbReference type="EMBL" id="KKQ13880.1"/>
    </source>
</evidence>